<organism evidence="1 2">
    <name type="scientific">Dendrothele bispora (strain CBS 962.96)</name>
    <dbReference type="NCBI Taxonomy" id="1314807"/>
    <lineage>
        <taxon>Eukaryota</taxon>
        <taxon>Fungi</taxon>
        <taxon>Dikarya</taxon>
        <taxon>Basidiomycota</taxon>
        <taxon>Agaricomycotina</taxon>
        <taxon>Agaricomycetes</taxon>
        <taxon>Agaricomycetidae</taxon>
        <taxon>Agaricales</taxon>
        <taxon>Agaricales incertae sedis</taxon>
        <taxon>Dendrothele</taxon>
    </lineage>
</organism>
<accession>A0A4S8KX32</accession>
<evidence type="ECO:0000313" key="2">
    <source>
        <dbReference type="Proteomes" id="UP000297245"/>
    </source>
</evidence>
<keyword evidence="2" id="KW-1185">Reference proteome</keyword>
<dbReference type="AlphaFoldDB" id="A0A4S8KX32"/>
<gene>
    <name evidence="1" type="ORF">K435DRAFT_874443</name>
</gene>
<protein>
    <submittedName>
        <fullName evidence="1">Uncharacterized protein</fullName>
    </submittedName>
</protein>
<sequence length="103" mass="11896">MSSSVHKLGWPEEFPGSSVVLRAHNLLNNARHFPLDTSSTLPQRDALSRRLYDVEETIVNLNPFGWSQLPRNLVFRWKIYKLKQAYDVYHLAKIRGSFDGSIP</sequence>
<evidence type="ECO:0000313" key="1">
    <source>
        <dbReference type="EMBL" id="THU80381.1"/>
    </source>
</evidence>
<dbReference type="EMBL" id="ML179910">
    <property type="protein sequence ID" value="THU80381.1"/>
    <property type="molecule type" value="Genomic_DNA"/>
</dbReference>
<reference evidence="1 2" key="1">
    <citation type="journal article" date="2019" name="Nat. Ecol. Evol.">
        <title>Megaphylogeny resolves global patterns of mushroom evolution.</title>
        <authorList>
            <person name="Varga T."/>
            <person name="Krizsan K."/>
            <person name="Foldi C."/>
            <person name="Dima B."/>
            <person name="Sanchez-Garcia M."/>
            <person name="Sanchez-Ramirez S."/>
            <person name="Szollosi G.J."/>
            <person name="Szarkandi J.G."/>
            <person name="Papp V."/>
            <person name="Albert L."/>
            <person name="Andreopoulos W."/>
            <person name="Angelini C."/>
            <person name="Antonin V."/>
            <person name="Barry K.W."/>
            <person name="Bougher N.L."/>
            <person name="Buchanan P."/>
            <person name="Buyck B."/>
            <person name="Bense V."/>
            <person name="Catcheside P."/>
            <person name="Chovatia M."/>
            <person name="Cooper J."/>
            <person name="Damon W."/>
            <person name="Desjardin D."/>
            <person name="Finy P."/>
            <person name="Geml J."/>
            <person name="Haridas S."/>
            <person name="Hughes K."/>
            <person name="Justo A."/>
            <person name="Karasinski D."/>
            <person name="Kautmanova I."/>
            <person name="Kiss B."/>
            <person name="Kocsube S."/>
            <person name="Kotiranta H."/>
            <person name="LaButti K.M."/>
            <person name="Lechner B.E."/>
            <person name="Liimatainen K."/>
            <person name="Lipzen A."/>
            <person name="Lukacs Z."/>
            <person name="Mihaltcheva S."/>
            <person name="Morgado L.N."/>
            <person name="Niskanen T."/>
            <person name="Noordeloos M.E."/>
            <person name="Ohm R.A."/>
            <person name="Ortiz-Santana B."/>
            <person name="Ovrebo C."/>
            <person name="Racz N."/>
            <person name="Riley R."/>
            <person name="Savchenko A."/>
            <person name="Shiryaev A."/>
            <person name="Soop K."/>
            <person name="Spirin V."/>
            <person name="Szebenyi C."/>
            <person name="Tomsovsky M."/>
            <person name="Tulloss R.E."/>
            <person name="Uehling J."/>
            <person name="Grigoriev I.V."/>
            <person name="Vagvolgyi C."/>
            <person name="Papp T."/>
            <person name="Martin F.M."/>
            <person name="Miettinen O."/>
            <person name="Hibbett D.S."/>
            <person name="Nagy L.G."/>
        </authorList>
    </citation>
    <scope>NUCLEOTIDE SEQUENCE [LARGE SCALE GENOMIC DNA]</scope>
    <source>
        <strain evidence="1 2">CBS 962.96</strain>
    </source>
</reference>
<dbReference type="OrthoDB" id="3089723at2759"/>
<proteinExistence type="predicted"/>
<dbReference type="Proteomes" id="UP000297245">
    <property type="component" value="Unassembled WGS sequence"/>
</dbReference>
<name>A0A4S8KX32_DENBC</name>